<evidence type="ECO:0000259" key="8">
    <source>
        <dbReference type="SMART" id="SM00965"/>
    </source>
</evidence>
<dbReference type="AlphaFoldDB" id="A0A316AKH7"/>
<evidence type="ECO:0000256" key="7">
    <source>
        <dbReference type="PROSITE-ProRule" id="PRU01360"/>
    </source>
</evidence>
<evidence type="ECO:0000313" key="9">
    <source>
        <dbReference type="EMBL" id="PWJ57749.1"/>
    </source>
</evidence>
<dbReference type="SUPFAM" id="SSF56935">
    <property type="entry name" value="Porins"/>
    <property type="match status" value="1"/>
</dbReference>
<keyword evidence="5 7" id="KW-0472">Membrane</keyword>
<reference evidence="9 10" key="1">
    <citation type="submission" date="2018-03" db="EMBL/GenBank/DDBJ databases">
        <title>Genomic Encyclopedia of Archaeal and Bacterial Type Strains, Phase II (KMG-II): from individual species to whole genera.</title>
        <authorList>
            <person name="Goeker M."/>
        </authorList>
    </citation>
    <scope>NUCLEOTIDE SEQUENCE [LARGE SCALE GENOMIC DNA]</scope>
    <source>
        <strain evidence="9 10">DSM 100346</strain>
    </source>
</reference>
<comment type="caution">
    <text evidence="9">The sequence shown here is derived from an EMBL/GenBank/DDBJ whole genome shotgun (WGS) entry which is preliminary data.</text>
</comment>
<dbReference type="EMBL" id="QGDT01000006">
    <property type="protein sequence ID" value="PWJ57749.1"/>
    <property type="molecule type" value="Genomic_DNA"/>
</dbReference>
<proteinExistence type="inferred from homology"/>
<comment type="similarity">
    <text evidence="7">Belongs to the TonB-dependent receptor family.</text>
</comment>
<protein>
    <submittedName>
        <fullName evidence="9">TonB-linked SusC/RagA family outer membrane protein</fullName>
    </submittedName>
</protein>
<evidence type="ECO:0000256" key="5">
    <source>
        <dbReference type="ARBA" id="ARBA00023136"/>
    </source>
</evidence>
<dbReference type="GO" id="GO:0009279">
    <property type="term" value="C:cell outer membrane"/>
    <property type="evidence" value="ECO:0007669"/>
    <property type="project" value="UniProtKB-SubCell"/>
</dbReference>
<evidence type="ECO:0000256" key="4">
    <source>
        <dbReference type="ARBA" id="ARBA00022692"/>
    </source>
</evidence>
<evidence type="ECO:0000256" key="1">
    <source>
        <dbReference type="ARBA" id="ARBA00004571"/>
    </source>
</evidence>
<organism evidence="9 10">
    <name type="scientific">Dyadobacter jejuensis</name>
    <dbReference type="NCBI Taxonomy" id="1082580"/>
    <lineage>
        <taxon>Bacteria</taxon>
        <taxon>Pseudomonadati</taxon>
        <taxon>Bacteroidota</taxon>
        <taxon>Cytophagia</taxon>
        <taxon>Cytophagales</taxon>
        <taxon>Spirosomataceae</taxon>
        <taxon>Dyadobacter</taxon>
    </lineage>
</organism>
<dbReference type="RefSeq" id="WP_158281259.1">
    <property type="nucleotide sequence ID" value="NZ_QGDT01000006.1"/>
</dbReference>
<dbReference type="NCBIfam" id="TIGR04056">
    <property type="entry name" value="OMP_RagA_SusC"/>
    <property type="match status" value="1"/>
</dbReference>
<evidence type="ECO:0000256" key="6">
    <source>
        <dbReference type="ARBA" id="ARBA00023237"/>
    </source>
</evidence>
<keyword evidence="4 7" id="KW-0812">Transmembrane</keyword>
<name>A0A316AKH7_9BACT</name>
<dbReference type="InterPro" id="IPR011662">
    <property type="entry name" value="Secretin/TonB_short_N"/>
</dbReference>
<accession>A0A316AKH7</accession>
<evidence type="ECO:0000256" key="2">
    <source>
        <dbReference type="ARBA" id="ARBA00022448"/>
    </source>
</evidence>
<dbReference type="InterPro" id="IPR023996">
    <property type="entry name" value="TonB-dep_OMP_SusC/RagA"/>
</dbReference>
<dbReference type="InterPro" id="IPR008969">
    <property type="entry name" value="CarboxyPept-like_regulatory"/>
</dbReference>
<dbReference type="InterPro" id="IPR036942">
    <property type="entry name" value="Beta-barrel_TonB_sf"/>
</dbReference>
<dbReference type="Gene3D" id="2.40.170.20">
    <property type="entry name" value="TonB-dependent receptor, beta-barrel domain"/>
    <property type="match status" value="1"/>
</dbReference>
<dbReference type="InterPro" id="IPR039426">
    <property type="entry name" value="TonB-dep_rcpt-like"/>
</dbReference>
<dbReference type="SUPFAM" id="SSF49464">
    <property type="entry name" value="Carboxypeptidase regulatory domain-like"/>
    <property type="match status" value="1"/>
</dbReference>
<dbReference type="InterPro" id="IPR023997">
    <property type="entry name" value="TonB-dep_OMP_SusC/RagA_CS"/>
</dbReference>
<dbReference type="NCBIfam" id="TIGR04057">
    <property type="entry name" value="SusC_RagA_signa"/>
    <property type="match status" value="1"/>
</dbReference>
<dbReference type="Pfam" id="PF07660">
    <property type="entry name" value="STN"/>
    <property type="match status" value="1"/>
</dbReference>
<keyword evidence="10" id="KW-1185">Reference proteome</keyword>
<dbReference type="Gene3D" id="2.170.130.10">
    <property type="entry name" value="TonB-dependent receptor, plug domain"/>
    <property type="match status" value="1"/>
</dbReference>
<dbReference type="PROSITE" id="PS52016">
    <property type="entry name" value="TONB_DEPENDENT_REC_3"/>
    <property type="match status" value="1"/>
</dbReference>
<gene>
    <name evidence="9" type="ORF">CLV98_106221</name>
</gene>
<dbReference type="OrthoDB" id="9768177at2"/>
<evidence type="ECO:0000313" key="10">
    <source>
        <dbReference type="Proteomes" id="UP000245880"/>
    </source>
</evidence>
<evidence type="ECO:0000256" key="3">
    <source>
        <dbReference type="ARBA" id="ARBA00022452"/>
    </source>
</evidence>
<keyword evidence="6 7" id="KW-0998">Cell outer membrane</keyword>
<dbReference type="Proteomes" id="UP000245880">
    <property type="component" value="Unassembled WGS sequence"/>
</dbReference>
<keyword evidence="3 7" id="KW-1134">Transmembrane beta strand</keyword>
<dbReference type="InterPro" id="IPR037066">
    <property type="entry name" value="Plug_dom_sf"/>
</dbReference>
<dbReference type="Pfam" id="PF13715">
    <property type="entry name" value="CarbopepD_reg_2"/>
    <property type="match status" value="1"/>
</dbReference>
<feature type="domain" description="Secretin/TonB short N-terminal" evidence="8">
    <location>
        <begin position="69"/>
        <end position="120"/>
    </location>
</feature>
<dbReference type="SMART" id="SM00965">
    <property type="entry name" value="STN"/>
    <property type="match status" value="1"/>
</dbReference>
<dbReference type="Pfam" id="PF07715">
    <property type="entry name" value="Plug"/>
    <property type="match status" value="1"/>
</dbReference>
<dbReference type="InterPro" id="IPR012910">
    <property type="entry name" value="Plug_dom"/>
</dbReference>
<keyword evidence="2 7" id="KW-0813">Transport</keyword>
<dbReference type="Gene3D" id="2.60.40.1120">
    <property type="entry name" value="Carboxypeptidase-like, regulatory domain"/>
    <property type="match status" value="1"/>
</dbReference>
<sequence length="1155" mass="127464">MQKTQRLQQLLWTMMKLTYYQLVLSVVFVGMVSATTIRAQDVLNQTITIRITNQKIKDALVILEKNSDIKFVYSSKMIDADRRVNLNVSKSSLKEVLEKVLVPLQLQYEVSGRQIVLEKAEKPKGTERIDPAPEQQTRSIKGKVTEEDGGVLPGVSVVLKGTQQGTITDTKGNFQLDVPDSDAVLVFSFVGYISQEIALGSQTTVNVKLKIDDKSLEEVVVIGYGTVNRKDLTGSVGQANVKDMQKAAVKSFDDALAGRVAGVNVSSSDGQPGSLPNIVIRGSNSLTQDNSPLYVVDGFPLESNDNNTINPAEIESIDILKDASSTAIYGARGANGVIMITTKKGKAGAPVVSYDGYVGIQRDIKRIPSMSPYEFVKLQLERAPTESNDRYLIDPEMTLEDYRNVEKVDWYEKSLQAAPMQNHSISVRGGNPNSKYSVSTSYFDQKGIFINTGFRRWQGRFTLDQQINNRLSFGINTNYSDTKSYGLVAAQGGGSAGIIYSIWSYRPVFPEPNVNLDVDVLDPAVNPAQDYRINPYIQLTNTHRENFSNSLMSSGYMSYTLAAGLKLRVTGGLNRATYRYDNFYNSNTATGNIASPSYKGINGNQSMTTSTSLSNENTLTWTKKFNKNHNLNVVGGFTQQMGKYERFGATVVMITNEDLGMNALDEGAPTRVDASSSLWRLNSFLGRVNYTFKSRYLLTASMRADGSSKLAPENRWGYFPSAAFAYRLSDEPFMKKIGLVNDAKVRLSYGATGNNRVSDFAYMSSISSSYNDYSFGNATPSAGSRATALGNAALKWETTNQFNAGIDLAILKNRISFTGDIYHKKTKDLLLNAQIPYTSGYTATYKNIGSVSNSGLELTLNTTNIQSEKFTWNSSFNISFNRNKVLALTDNQESMTSVIGSTASGYSVTPIYIAKIGQPIAMLYGLLSDGLYGYDDFNQLTNGNYILKDDVPTNGNARASIKPGDAKFRDLNGDLEVNSADLTIIGNPNPDFIGGFNNNFMYHNFDLNVFFQFSVGNDAFNANRNQFEGGAYTVGNTNYYATYANRWTEENPDGIYPRINGQGTTAGYGSRYVEDASYLRFKTVSLGYNFPTSRLAARKIKSLRLYCTAQNLFTWTRYTGMDPEVSTRNSALTPGFDYSPYPRAKSIVLGLNVSF</sequence>
<dbReference type="FunFam" id="2.170.130.10:FF:000008">
    <property type="entry name" value="SusC/RagA family TonB-linked outer membrane protein"/>
    <property type="match status" value="1"/>
</dbReference>
<comment type="subcellular location">
    <subcellularLocation>
        <location evidence="1 7">Cell outer membrane</location>
        <topology evidence="1 7">Multi-pass membrane protein</topology>
    </subcellularLocation>
</comment>